<dbReference type="InterPro" id="IPR032466">
    <property type="entry name" value="Metal_Hydrolase"/>
</dbReference>
<evidence type="ECO:0000313" key="2">
    <source>
        <dbReference type="EMBL" id="MBY8881429.1"/>
    </source>
</evidence>
<dbReference type="PANTHER" id="PTHR43383">
    <property type="entry name" value="NODULIN 6"/>
    <property type="match status" value="1"/>
</dbReference>
<dbReference type="Proteomes" id="UP000778578">
    <property type="component" value="Unassembled WGS sequence"/>
</dbReference>
<dbReference type="InterPro" id="IPR006680">
    <property type="entry name" value="Amidohydro-rel"/>
</dbReference>
<dbReference type="SUPFAM" id="SSF51556">
    <property type="entry name" value="Metallo-dependent hydrolases"/>
    <property type="match status" value="1"/>
</dbReference>
<dbReference type="EMBL" id="JAINZZ010000048">
    <property type="protein sequence ID" value="MBY8881429.1"/>
    <property type="molecule type" value="Genomic_DNA"/>
</dbReference>
<keyword evidence="3" id="KW-1185">Reference proteome</keyword>
<dbReference type="PANTHER" id="PTHR43383:SF2">
    <property type="entry name" value="AMIDOHYDROLASE 2 FAMILY PROTEIN"/>
    <property type="match status" value="1"/>
</dbReference>
<comment type="caution">
    <text evidence="2">The sequence shown here is derived from an EMBL/GenBank/DDBJ whole genome shotgun (WGS) entry which is preliminary data.</text>
</comment>
<proteinExistence type="predicted"/>
<evidence type="ECO:0000313" key="3">
    <source>
        <dbReference type="Proteomes" id="UP000778578"/>
    </source>
</evidence>
<evidence type="ECO:0000259" key="1">
    <source>
        <dbReference type="Pfam" id="PF04909"/>
    </source>
</evidence>
<name>A0ABS7QI24_9ACTN</name>
<protein>
    <submittedName>
        <fullName evidence="2">Amidohydrolase family protein</fullName>
    </submittedName>
</protein>
<reference evidence="2 3" key="1">
    <citation type="submission" date="2021-08" db="EMBL/GenBank/DDBJ databases">
        <title>WGS of actinomycetes from Thailand.</title>
        <authorList>
            <person name="Thawai C."/>
        </authorList>
    </citation>
    <scope>NUCLEOTIDE SEQUENCE [LARGE SCALE GENOMIC DNA]</scope>
    <source>
        <strain evidence="2 3">PLK6-54</strain>
    </source>
</reference>
<accession>A0ABS7QI24</accession>
<organism evidence="2 3">
    <name type="scientific">Actinacidiphila acidipaludis</name>
    <dbReference type="NCBI Taxonomy" id="2873382"/>
    <lineage>
        <taxon>Bacteria</taxon>
        <taxon>Bacillati</taxon>
        <taxon>Actinomycetota</taxon>
        <taxon>Actinomycetes</taxon>
        <taxon>Kitasatosporales</taxon>
        <taxon>Streptomycetaceae</taxon>
        <taxon>Actinacidiphila</taxon>
    </lineage>
</organism>
<sequence length="363" mass="39053">MVDHHVHGAFATAPDRARFEESLREGPHGPVPPWMSAFDSQLGFAVRRWCAPLLDLPEHAPADAYWERRAALGEAEVIARLLPAAGVDHWLVDTGYQGDRLLSPEALGRAAGGAGHTVVRLEALAETLAAAGTSAAAYPGAFRDLLHEATRDAVAVKTVAAYRSGLDLDWSPPDLADVEAAAARWLAAAGPQPRLTDPVLVRHGVHCAVERGLPIQFHTGFGDRDLDLHRVSPLLLTGLLRQPAVAAVPVMLLHCYPFHREAGYLAQAFDQVYCDVGLAVNHVGARAAAVVAESMELAPFAKLLYSSDAWGPAELHFLGAALWRRATGEVVRGWVDAGDWSAADARRVVRMIGRDNALRVYGL</sequence>
<dbReference type="Pfam" id="PF04909">
    <property type="entry name" value="Amidohydro_2"/>
    <property type="match status" value="1"/>
</dbReference>
<gene>
    <name evidence="2" type="ORF">K7862_27880</name>
</gene>
<dbReference type="Gene3D" id="3.20.20.140">
    <property type="entry name" value="Metal-dependent hydrolases"/>
    <property type="match status" value="1"/>
</dbReference>
<feature type="domain" description="Amidohydrolase-related" evidence="1">
    <location>
        <begin position="116"/>
        <end position="363"/>
    </location>
</feature>